<keyword evidence="16" id="KW-1185">Reference proteome</keyword>
<comment type="caution">
    <text evidence="15">The sequence shown here is derived from an EMBL/GenBank/DDBJ whole genome shotgun (WGS) entry which is preliminary data.</text>
</comment>
<dbReference type="Pfam" id="PF08245">
    <property type="entry name" value="Mur_ligase_M"/>
    <property type="match status" value="1"/>
</dbReference>
<gene>
    <name evidence="10 15" type="primary">murF</name>
    <name evidence="15" type="ORF">ACFFF8_11180</name>
</gene>
<evidence type="ECO:0000256" key="4">
    <source>
        <dbReference type="ARBA" id="ARBA00022741"/>
    </source>
</evidence>
<name>A0ABV6S7E5_9SPHN</name>
<dbReference type="InterPro" id="IPR036615">
    <property type="entry name" value="Mur_ligase_C_dom_sf"/>
</dbReference>
<evidence type="ECO:0000313" key="16">
    <source>
        <dbReference type="Proteomes" id="UP001589858"/>
    </source>
</evidence>
<keyword evidence="4 10" id="KW-0547">Nucleotide-binding</keyword>
<dbReference type="NCBIfam" id="TIGR01143">
    <property type="entry name" value="murF"/>
    <property type="match status" value="1"/>
</dbReference>
<dbReference type="InterPro" id="IPR005863">
    <property type="entry name" value="UDP-N-AcMur_synth"/>
</dbReference>
<evidence type="ECO:0000259" key="13">
    <source>
        <dbReference type="Pfam" id="PF02875"/>
    </source>
</evidence>
<dbReference type="GO" id="GO:0047480">
    <property type="term" value="F:UDP-N-acetylmuramoyl-tripeptide-D-alanyl-D-alanine ligase activity"/>
    <property type="evidence" value="ECO:0007669"/>
    <property type="project" value="UniProtKB-EC"/>
</dbReference>
<dbReference type="InterPro" id="IPR004101">
    <property type="entry name" value="Mur_ligase_C"/>
</dbReference>
<evidence type="ECO:0000256" key="6">
    <source>
        <dbReference type="ARBA" id="ARBA00022960"/>
    </source>
</evidence>
<evidence type="ECO:0000256" key="10">
    <source>
        <dbReference type="HAMAP-Rule" id="MF_02019"/>
    </source>
</evidence>
<dbReference type="EMBL" id="JBHLTM010000041">
    <property type="protein sequence ID" value="MFC0685161.1"/>
    <property type="molecule type" value="Genomic_DNA"/>
</dbReference>
<dbReference type="InterPro" id="IPR000713">
    <property type="entry name" value="Mur_ligase_N"/>
</dbReference>
<feature type="domain" description="Mur ligase central" evidence="14">
    <location>
        <begin position="121"/>
        <end position="313"/>
    </location>
</feature>
<evidence type="ECO:0000313" key="15">
    <source>
        <dbReference type="EMBL" id="MFC0685161.1"/>
    </source>
</evidence>
<evidence type="ECO:0000256" key="7">
    <source>
        <dbReference type="ARBA" id="ARBA00022984"/>
    </source>
</evidence>
<dbReference type="SUPFAM" id="SSF53623">
    <property type="entry name" value="MurD-like peptide ligases, catalytic domain"/>
    <property type="match status" value="1"/>
</dbReference>
<dbReference type="PANTHER" id="PTHR43024:SF1">
    <property type="entry name" value="UDP-N-ACETYLMURAMOYL-TRIPEPTIDE--D-ALANYL-D-ALANINE LIGASE"/>
    <property type="match status" value="1"/>
</dbReference>
<feature type="domain" description="Mur ligase N-terminal catalytic" evidence="12">
    <location>
        <begin position="42"/>
        <end position="89"/>
    </location>
</feature>
<dbReference type="SUPFAM" id="SSF53244">
    <property type="entry name" value="MurD-like peptide ligases, peptide-binding domain"/>
    <property type="match status" value="1"/>
</dbReference>
<protein>
    <recommendedName>
        <fullName evidence="10 11">UDP-N-acetylmuramoyl-tripeptide--D-alanyl-D-alanine ligase</fullName>
        <ecNumber evidence="10 11">6.3.2.10</ecNumber>
    </recommendedName>
    <alternativeName>
        <fullName evidence="10">D-alanyl-D-alanine-adding enzyme</fullName>
    </alternativeName>
</protein>
<evidence type="ECO:0000256" key="5">
    <source>
        <dbReference type="ARBA" id="ARBA00022840"/>
    </source>
</evidence>
<dbReference type="HAMAP" id="MF_02019">
    <property type="entry name" value="MurF"/>
    <property type="match status" value="1"/>
</dbReference>
<dbReference type="Proteomes" id="UP001589858">
    <property type="component" value="Unassembled WGS sequence"/>
</dbReference>
<keyword evidence="8 10" id="KW-0131">Cell cycle</keyword>
<evidence type="ECO:0000256" key="9">
    <source>
        <dbReference type="ARBA" id="ARBA00023316"/>
    </source>
</evidence>
<dbReference type="Gene3D" id="3.90.190.20">
    <property type="entry name" value="Mur ligase, C-terminal domain"/>
    <property type="match status" value="1"/>
</dbReference>
<dbReference type="Pfam" id="PF02875">
    <property type="entry name" value="Mur_ligase_C"/>
    <property type="match status" value="1"/>
</dbReference>
<keyword evidence="2 10" id="KW-0436">Ligase</keyword>
<comment type="similarity">
    <text evidence="10">Belongs to the MurCDEF family. MurF subfamily.</text>
</comment>
<keyword evidence="3 10" id="KW-0132">Cell division</keyword>
<dbReference type="SUPFAM" id="SSF63418">
    <property type="entry name" value="MurE/MurF N-terminal domain"/>
    <property type="match status" value="1"/>
</dbReference>
<keyword evidence="6 10" id="KW-0133">Cell shape</keyword>
<evidence type="ECO:0000259" key="14">
    <source>
        <dbReference type="Pfam" id="PF08245"/>
    </source>
</evidence>
<keyword evidence="9 10" id="KW-0961">Cell wall biogenesis/degradation</keyword>
<proteinExistence type="inferred from homology"/>
<dbReference type="Gene3D" id="3.40.1390.10">
    <property type="entry name" value="MurE/MurF, N-terminal domain"/>
    <property type="match status" value="1"/>
</dbReference>
<evidence type="ECO:0000256" key="2">
    <source>
        <dbReference type="ARBA" id="ARBA00022598"/>
    </source>
</evidence>
<accession>A0ABV6S7E5</accession>
<keyword evidence="7 10" id="KW-0573">Peptidoglycan synthesis</keyword>
<keyword evidence="5 10" id="KW-0067">ATP-binding</keyword>
<feature type="domain" description="Mur ligase C-terminal" evidence="13">
    <location>
        <begin position="359"/>
        <end position="489"/>
    </location>
</feature>
<dbReference type="InterPro" id="IPR036565">
    <property type="entry name" value="Mur-like_cat_sf"/>
</dbReference>
<evidence type="ECO:0000259" key="12">
    <source>
        <dbReference type="Pfam" id="PF01225"/>
    </source>
</evidence>
<comment type="catalytic activity">
    <reaction evidence="10 11">
        <text>D-alanyl-D-alanine + UDP-N-acetyl-alpha-D-muramoyl-L-alanyl-gamma-D-glutamyl-meso-2,6-diaminopimelate + ATP = UDP-N-acetyl-alpha-D-muramoyl-L-alanyl-gamma-D-glutamyl-meso-2,6-diaminopimeloyl-D-alanyl-D-alanine + ADP + phosphate + H(+)</text>
        <dbReference type="Rhea" id="RHEA:28374"/>
        <dbReference type="ChEBI" id="CHEBI:15378"/>
        <dbReference type="ChEBI" id="CHEBI:30616"/>
        <dbReference type="ChEBI" id="CHEBI:43474"/>
        <dbReference type="ChEBI" id="CHEBI:57822"/>
        <dbReference type="ChEBI" id="CHEBI:61386"/>
        <dbReference type="ChEBI" id="CHEBI:83905"/>
        <dbReference type="ChEBI" id="CHEBI:456216"/>
        <dbReference type="EC" id="6.3.2.10"/>
    </reaction>
</comment>
<comment type="pathway">
    <text evidence="10 11">Cell wall biogenesis; peptidoglycan biosynthesis.</text>
</comment>
<evidence type="ECO:0000256" key="1">
    <source>
        <dbReference type="ARBA" id="ARBA00022490"/>
    </source>
</evidence>
<comment type="function">
    <text evidence="10 11">Involved in cell wall formation. Catalyzes the final step in the synthesis of UDP-N-acetylmuramoyl-pentapeptide, the precursor of murein.</text>
</comment>
<dbReference type="InterPro" id="IPR051046">
    <property type="entry name" value="MurCDEF_CellWall_CoF430Synth"/>
</dbReference>
<evidence type="ECO:0000256" key="11">
    <source>
        <dbReference type="RuleBase" id="RU004136"/>
    </source>
</evidence>
<comment type="subcellular location">
    <subcellularLocation>
        <location evidence="10 11">Cytoplasm</location>
    </subcellularLocation>
</comment>
<dbReference type="PANTHER" id="PTHR43024">
    <property type="entry name" value="UDP-N-ACETYLMURAMOYL-TRIPEPTIDE--D-ALANYL-D-ALANINE LIGASE"/>
    <property type="match status" value="1"/>
</dbReference>
<dbReference type="Gene3D" id="3.40.1190.10">
    <property type="entry name" value="Mur-like, catalytic domain"/>
    <property type="match status" value="1"/>
</dbReference>
<dbReference type="EC" id="6.3.2.10" evidence="10 11"/>
<evidence type="ECO:0000256" key="8">
    <source>
        <dbReference type="ARBA" id="ARBA00023306"/>
    </source>
</evidence>
<dbReference type="Pfam" id="PF01225">
    <property type="entry name" value="Mur_ligase"/>
    <property type="match status" value="1"/>
</dbReference>
<dbReference type="InterPro" id="IPR013221">
    <property type="entry name" value="Mur_ligase_cen"/>
</dbReference>
<keyword evidence="1 10" id="KW-0963">Cytoplasm</keyword>
<comment type="caution">
    <text evidence="10">Lacks conserved residue(s) required for the propagation of feature annotation.</text>
</comment>
<evidence type="ECO:0000256" key="3">
    <source>
        <dbReference type="ARBA" id="ARBA00022618"/>
    </source>
</evidence>
<organism evidence="15 16">
    <name type="scientific">Novosphingobium clariflavum</name>
    <dbReference type="NCBI Taxonomy" id="2029884"/>
    <lineage>
        <taxon>Bacteria</taxon>
        <taxon>Pseudomonadati</taxon>
        <taxon>Pseudomonadota</taxon>
        <taxon>Alphaproteobacteria</taxon>
        <taxon>Sphingomonadales</taxon>
        <taxon>Sphingomonadaceae</taxon>
        <taxon>Novosphingobium</taxon>
    </lineage>
</organism>
<sequence length="506" mass="52593">MNAHARILEWPVEAVEDLTQALWDSATLARVMQGRASGDFTVSGVEIDSRDVQRGDLFFALKGEAMDGHRFVEGAFAKGAGAAVVDRPVDGPHILVEDTTQALERLGAASRARARGPIIGVTGSVGKTGVKEAIFDALERASRGDAHRSVKSYNNHVGVPLSLARMPSRARFGIFEMGMNHAGEIAALTRQVRPNVAVITTIAPAHIEMLGSMEAIADAKAEIFEGLEPGGIAVIPADSPYFHRLKEAAEALGVEVVSFGKAADAGVRLLDTVPAIGGGSLVTVDMRDRRVCYTVATPGEHHVINSLAVMAAVRAVKGDLGAAGVALAEMGGLPGRGARLQIDVPGGAPDAEGRRRALLIDESYNANPASMRATLEQLGRTPAARRIAVLGSMKELGEHGPAFHADLAVPLAAAKVDYAVLVGGEMGPLADILADVPANASKSPESGKTDSVPLGKGVPFAHCLTVREAADALRAFGLEQGDVILVKGSNSVGLASLVTELGKQEG</sequence>
<reference evidence="15 16" key="1">
    <citation type="submission" date="2024-09" db="EMBL/GenBank/DDBJ databases">
        <authorList>
            <person name="Sun Q."/>
            <person name="Mori K."/>
        </authorList>
    </citation>
    <scope>NUCLEOTIDE SEQUENCE [LARGE SCALE GENOMIC DNA]</scope>
    <source>
        <strain evidence="15 16">CICC 11035S</strain>
    </source>
</reference>
<dbReference type="RefSeq" id="WP_267223764.1">
    <property type="nucleotide sequence ID" value="NZ_JAPCWC010000027.1"/>
</dbReference>
<dbReference type="InterPro" id="IPR035911">
    <property type="entry name" value="MurE/MurF_N"/>
</dbReference>